<comment type="caution">
    <text evidence="1">The sequence shown here is derived from an EMBL/GenBank/DDBJ whole genome shotgun (WGS) entry which is preliminary data.</text>
</comment>
<evidence type="ECO:0000313" key="1">
    <source>
        <dbReference type="EMBL" id="MFC1851230.1"/>
    </source>
</evidence>
<sequence length="48" mass="5528">MNAFQIEARRWFSQSQAELAVVRTLRAAQHDATSCFFAQQTNEPQTNK</sequence>
<dbReference type="Proteomes" id="UP001594351">
    <property type="component" value="Unassembled WGS sequence"/>
</dbReference>
<evidence type="ECO:0000313" key="2">
    <source>
        <dbReference type="Proteomes" id="UP001594351"/>
    </source>
</evidence>
<gene>
    <name evidence="1" type="ORF">ACFL27_13625</name>
</gene>
<protein>
    <submittedName>
        <fullName evidence="1">Uncharacterized protein</fullName>
    </submittedName>
</protein>
<reference evidence="1 2" key="1">
    <citation type="submission" date="2024-09" db="EMBL/GenBank/DDBJ databases">
        <title>Laminarin stimulates single cell rates of sulfate reduction while oxygen inhibits transcriptomic activity in coastal marine sediment.</title>
        <authorList>
            <person name="Lindsay M."/>
            <person name="Orcutt B."/>
            <person name="Emerson D."/>
            <person name="Stepanauskas R."/>
            <person name="D'Angelo T."/>
        </authorList>
    </citation>
    <scope>NUCLEOTIDE SEQUENCE [LARGE SCALE GENOMIC DNA]</scope>
    <source>
        <strain evidence="1">SAG AM-311-K15</strain>
    </source>
</reference>
<proteinExistence type="predicted"/>
<accession>A0ABV6YYG4</accession>
<dbReference type="Gene3D" id="1.20.120.330">
    <property type="entry name" value="Nucleotidyltransferases domain 2"/>
    <property type="match status" value="1"/>
</dbReference>
<organism evidence="1 2">
    <name type="scientific">candidate division CSSED10-310 bacterium</name>
    <dbReference type="NCBI Taxonomy" id="2855610"/>
    <lineage>
        <taxon>Bacteria</taxon>
        <taxon>Bacteria division CSSED10-310</taxon>
    </lineage>
</organism>
<dbReference type="EMBL" id="JBHPBY010000166">
    <property type="protein sequence ID" value="MFC1851230.1"/>
    <property type="molecule type" value="Genomic_DNA"/>
</dbReference>
<name>A0ABV6YYG4_UNCC1</name>
<keyword evidence="2" id="KW-1185">Reference proteome</keyword>